<dbReference type="SUPFAM" id="SSF144083">
    <property type="entry name" value="Magnesium transport protein CorA, transmembrane region"/>
    <property type="match status" value="1"/>
</dbReference>
<proteinExistence type="inferred from homology"/>
<dbReference type="GO" id="GO:0016020">
    <property type="term" value="C:membrane"/>
    <property type="evidence" value="ECO:0007669"/>
    <property type="project" value="UniProtKB-SubCell"/>
</dbReference>
<accession>A0A9P6H9B0</accession>
<dbReference type="InterPro" id="IPR045861">
    <property type="entry name" value="CorA_cytoplasmic_dom"/>
</dbReference>
<dbReference type="CDD" id="cd12829">
    <property type="entry name" value="Alr1p-like"/>
    <property type="match status" value="1"/>
</dbReference>
<evidence type="ECO:0000256" key="4">
    <source>
        <dbReference type="ARBA" id="ARBA00022989"/>
    </source>
</evidence>
<feature type="region of interest" description="Disordered" evidence="6">
    <location>
        <begin position="373"/>
        <end position="397"/>
    </location>
</feature>
<keyword evidence="3" id="KW-0812">Transmembrane</keyword>
<comment type="similarity">
    <text evidence="2">Belongs to the CorA metal ion transporter (MIT) (TC 1.A.35) family.</text>
</comment>
<feature type="compositionally biased region" description="Polar residues" evidence="6">
    <location>
        <begin position="45"/>
        <end position="54"/>
    </location>
</feature>
<evidence type="ECO:0000256" key="2">
    <source>
        <dbReference type="ARBA" id="ARBA00009765"/>
    </source>
</evidence>
<name>A0A9P6H9B0_9AGAM</name>
<sequence length="753" mass="84123">MALGPNESPILSSSPLSVRSSHSPVRHRTSSTHDADGDIDGLPRSMSSRHSPNLNRLHMNPLDPDVRERQRTMDADMAMQLSRVRSATLTQRVSPMLVGGRSDELTPTYSRYTHPSGPGFPFPEPEMLASEAHLDYDEATRREPGQDHSRIDLLSPPVRLGHEEHDHPHMVSQTPGTHELDMGTTGLGLVPSMGELPLYRPMSMQHTRPKWDFSIMEDFAKAEKTLLGIPQSSLPMPPTPAQTSGDVANADVTTGTSTGFTLPPRGPRGRKLSSSNAVNTRRGKMVLFEQAMNDSSAKPPLSTHISMPGIPESIVAAPSEDVPAFTGGHDRPYRFSFYSNALSQTIHSRSLSELPAEGQSFEELFTSILPPELRSAPQSSSTSPGSNGDGNNKNVPTDFALRAGLEDQMKKENGDPDSETPTWWLDVTSPTDEEMKMLSHVFRIHPLTTEDIQMEEAREKIELFRNYYFVCFRSFDQDPYSPTHLDPINMYVVVFREGTLSFHFRPTPHPQNVRRRIKQLKDYINVTSDWISYALIDDITDAFGPLIQGIEYEVDSIDELVLILKDAEQSDMLRRIGTCRKKVMGLLRLMGNKADVVKGLAKRCNENWRVAPTSDIGLYLSDIQDHLITMTQSLNHYEKILSRSHSNYLAQISIEMTDANNQINDVLSKLTALGTILIPMNLVTGLWGMNVHVPGQNVDGFAWFAGIIACLADALCLHVSLRRVGNLSDLYGTFYRFYTIHVTVIHFRWDIAL</sequence>
<keyword evidence="5" id="KW-0472">Membrane</keyword>
<evidence type="ECO:0008006" key="9">
    <source>
        <dbReference type="Google" id="ProtNLM"/>
    </source>
</evidence>
<evidence type="ECO:0000256" key="5">
    <source>
        <dbReference type="ARBA" id="ARBA00023136"/>
    </source>
</evidence>
<evidence type="ECO:0000256" key="6">
    <source>
        <dbReference type="SAM" id="MobiDB-lite"/>
    </source>
</evidence>
<dbReference type="AlphaFoldDB" id="A0A9P6H9B0"/>
<evidence type="ECO:0000313" key="8">
    <source>
        <dbReference type="Proteomes" id="UP000736335"/>
    </source>
</evidence>
<reference evidence="7" key="2">
    <citation type="submission" date="2020-11" db="EMBL/GenBank/DDBJ databases">
        <authorList>
            <consortium name="DOE Joint Genome Institute"/>
            <person name="Kuo A."/>
            <person name="Miyauchi S."/>
            <person name="Kiss E."/>
            <person name="Drula E."/>
            <person name="Kohler A."/>
            <person name="Sanchez-Garcia M."/>
            <person name="Andreopoulos B."/>
            <person name="Barry K.W."/>
            <person name="Bonito G."/>
            <person name="Buee M."/>
            <person name="Carver A."/>
            <person name="Chen C."/>
            <person name="Cichocki N."/>
            <person name="Clum A."/>
            <person name="Culley D."/>
            <person name="Crous P.W."/>
            <person name="Fauchery L."/>
            <person name="Girlanda M."/>
            <person name="Hayes R."/>
            <person name="Keri Z."/>
            <person name="Labutti K."/>
            <person name="Lipzen A."/>
            <person name="Lombard V."/>
            <person name="Magnuson J."/>
            <person name="Maillard F."/>
            <person name="Morin E."/>
            <person name="Murat C."/>
            <person name="Nolan M."/>
            <person name="Ohm R."/>
            <person name="Pangilinan J."/>
            <person name="Pereira M."/>
            <person name="Perotto S."/>
            <person name="Peter M."/>
            <person name="Riley R."/>
            <person name="Sitrit Y."/>
            <person name="Stielow B."/>
            <person name="Szollosi G."/>
            <person name="Zifcakova L."/>
            <person name="Stursova M."/>
            <person name="Spatafora J.W."/>
            <person name="Tedersoo L."/>
            <person name="Vaario L.-M."/>
            <person name="Yamada A."/>
            <person name="Yan M."/>
            <person name="Wang P."/>
            <person name="Xu J."/>
            <person name="Bruns T."/>
            <person name="Baldrian P."/>
            <person name="Vilgalys R."/>
            <person name="Henrissat B."/>
            <person name="Grigoriev I.V."/>
            <person name="Hibbett D."/>
            <person name="Nagy L.G."/>
            <person name="Martin F.M."/>
        </authorList>
    </citation>
    <scope>NUCLEOTIDE SEQUENCE</scope>
    <source>
        <strain evidence="7">UH-Tt-Lm1</strain>
    </source>
</reference>
<keyword evidence="4" id="KW-1133">Transmembrane helix</keyword>
<evidence type="ECO:0000313" key="7">
    <source>
        <dbReference type="EMBL" id="KAF9782199.1"/>
    </source>
</evidence>
<dbReference type="FunFam" id="1.20.58.340:FF:000006">
    <property type="entry name" value="CorA family metal ion transporter"/>
    <property type="match status" value="1"/>
</dbReference>
<gene>
    <name evidence="7" type="ORF">BJ322DRAFT_1212659</name>
</gene>
<feature type="compositionally biased region" description="Low complexity" evidence="6">
    <location>
        <begin position="11"/>
        <end position="23"/>
    </location>
</feature>
<reference evidence="7" key="1">
    <citation type="journal article" date="2020" name="Nat. Commun.">
        <title>Large-scale genome sequencing of mycorrhizal fungi provides insights into the early evolution of symbiotic traits.</title>
        <authorList>
            <person name="Miyauchi S."/>
            <person name="Kiss E."/>
            <person name="Kuo A."/>
            <person name="Drula E."/>
            <person name="Kohler A."/>
            <person name="Sanchez-Garcia M."/>
            <person name="Morin E."/>
            <person name="Andreopoulos B."/>
            <person name="Barry K.W."/>
            <person name="Bonito G."/>
            <person name="Buee M."/>
            <person name="Carver A."/>
            <person name="Chen C."/>
            <person name="Cichocki N."/>
            <person name="Clum A."/>
            <person name="Culley D."/>
            <person name="Crous P.W."/>
            <person name="Fauchery L."/>
            <person name="Girlanda M."/>
            <person name="Hayes R.D."/>
            <person name="Keri Z."/>
            <person name="LaButti K."/>
            <person name="Lipzen A."/>
            <person name="Lombard V."/>
            <person name="Magnuson J."/>
            <person name="Maillard F."/>
            <person name="Murat C."/>
            <person name="Nolan M."/>
            <person name="Ohm R.A."/>
            <person name="Pangilinan J."/>
            <person name="Pereira M.F."/>
            <person name="Perotto S."/>
            <person name="Peter M."/>
            <person name="Pfister S."/>
            <person name="Riley R."/>
            <person name="Sitrit Y."/>
            <person name="Stielow J.B."/>
            <person name="Szollosi G."/>
            <person name="Zifcakova L."/>
            <person name="Stursova M."/>
            <person name="Spatafora J.W."/>
            <person name="Tedersoo L."/>
            <person name="Vaario L.M."/>
            <person name="Yamada A."/>
            <person name="Yan M."/>
            <person name="Wang P."/>
            <person name="Xu J."/>
            <person name="Bruns T."/>
            <person name="Baldrian P."/>
            <person name="Vilgalys R."/>
            <person name="Dunand C."/>
            <person name="Henrissat B."/>
            <person name="Grigoriev I.V."/>
            <person name="Hibbett D."/>
            <person name="Nagy L.G."/>
            <person name="Martin F.M."/>
        </authorList>
    </citation>
    <scope>NUCLEOTIDE SEQUENCE</scope>
    <source>
        <strain evidence="7">UH-Tt-Lm1</strain>
    </source>
</reference>
<dbReference type="FunFam" id="1.20.58.340:FF:000008">
    <property type="entry name" value="CorA family metal ion transporter"/>
    <property type="match status" value="1"/>
</dbReference>
<dbReference type="Gene3D" id="3.30.460.20">
    <property type="entry name" value="CorA soluble domain-like"/>
    <property type="match status" value="1"/>
</dbReference>
<keyword evidence="8" id="KW-1185">Reference proteome</keyword>
<dbReference type="InterPro" id="IPR044089">
    <property type="entry name" value="Alr1-like"/>
</dbReference>
<dbReference type="GO" id="GO:0010961">
    <property type="term" value="P:intracellular magnesium ion homeostasis"/>
    <property type="evidence" value="ECO:0007669"/>
    <property type="project" value="TreeGrafter"/>
</dbReference>
<dbReference type="InterPro" id="IPR045863">
    <property type="entry name" value="CorA_TM1_TM2"/>
</dbReference>
<dbReference type="Gene3D" id="1.20.58.340">
    <property type="entry name" value="Magnesium transport protein CorA, transmembrane region"/>
    <property type="match status" value="2"/>
</dbReference>
<protein>
    <recommendedName>
        <fullName evidence="9">Cora-domain-containing protein</fullName>
    </recommendedName>
</protein>
<dbReference type="Proteomes" id="UP000736335">
    <property type="component" value="Unassembled WGS sequence"/>
</dbReference>
<comment type="subcellular location">
    <subcellularLocation>
        <location evidence="1">Membrane</location>
        <topology evidence="1">Multi-pass membrane protein</topology>
    </subcellularLocation>
</comment>
<feature type="region of interest" description="Disordered" evidence="6">
    <location>
        <begin position="257"/>
        <end position="277"/>
    </location>
</feature>
<feature type="region of interest" description="Disordered" evidence="6">
    <location>
        <begin position="1"/>
        <end position="62"/>
    </location>
</feature>
<evidence type="ECO:0000256" key="3">
    <source>
        <dbReference type="ARBA" id="ARBA00022692"/>
    </source>
</evidence>
<dbReference type="PANTHER" id="PTHR21535:SF51">
    <property type="entry name" value="MANGANESE RESISTANCE PROTEIN MNR2"/>
    <property type="match status" value="1"/>
</dbReference>
<dbReference type="GO" id="GO:0015095">
    <property type="term" value="F:magnesium ion transmembrane transporter activity"/>
    <property type="evidence" value="ECO:0007669"/>
    <property type="project" value="InterPro"/>
</dbReference>
<comment type="caution">
    <text evidence="7">The sequence shown here is derived from an EMBL/GenBank/DDBJ whole genome shotgun (WGS) entry which is preliminary data.</text>
</comment>
<dbReference type="Pfam" id="PF01544">
    <property type="entry name" value="CorA"/>
    <property type="match status" value="1"/>
</dbReference>
<dbReference type="InterPro" id="IPR002523">
    <property type="entry name" value="MgTranspt_CorA/ZnTranspt_ZntB"/>
</dbReference>
<organism evidence="7 8">
    <name type="scientific">Thelephora terrestris</name>
    <dbReference type="NCBI Taxonomy" id="56493"/>
    <lineage>
        <taxon>Eukaryota</taxon>
        <taxon>Fungi</taxon>
        <taxon>Dikarya</taxon>
        <taxon>Basidiomycota</taxon>
        <taxon>Agaricomycotina</taxon>
        <taxon>Agaricomycetes</taxon>
        <taxon>Thelephorales</taxon>
        <taxon>Thelephoraceae</taxon>
        <taxon>Thelephora</taxon>
    </lineage>
</organism>
<dbReference type="PANTHER" id="PTHR21535">
    <property type="entry name" value="MAGNESIUM AND COBALT TRANSPORT PROTEIN/MITOCHONDRIAL IMPORT INNER MEMBRANE TRANSLOCASE SUBUNIT TIM8"/>
    <property type="match status" value="1"/>
</dbReference>
<evidence type="ECO:0000256" key="1">
    <source>
        <dbReference type="ARBA" id="ARBA00004141"/>
    </source>
</evidence>
<feature type="compositionally biased region" description="Low complexity" evidence="6">
    <location>
        <begin position="379"/>
        <end position="392"/>
    </location>
</feature>
<dbReference type="SUPFAM" id="SSF143865">
    <property type="entry name" value="CorA soluble domain-like"/>
    <property type="match status" value="1"/>
</dbReference>
<dbReference type="OrthoDB" id="29879at2759"/>
<dbReference type="EMBL" id="WIUZ02000012">
    <property type="protein sequence ID" value="KAF9782199.1"/>
    <property type="molecule type" value="Genomic_DNA"/>
</dbReference>